<dbReference type="EMBL" id="CP133613">
    <property type="protein sequence ID" value="WMV14287.1"/>
    <property type="molecule type" value="Genomic_DNA"/>
</dbReference>
<keyword evidence="2" id="KW-1185">Reference proteome</keyword>
<evidence type="ECO:0000313" key="1">
    <source>
        <dbReference type="EMBL" id="WMV14287.1"/>
    </source>
</evidence>
<dbReference type="AlphaFoldDB" id="A0AAF0TB48"/>
<proteinExistence type="predicted"/>
<organism evidence="1 2">
    <name type="scientific">Solanum verrucosum</name>
    <dbReference type="NCBI Taxonomy" id="315347"/>
    <lineage>
        <taxon>Eukaryota</taxon>
        <taxon>Viridiplantae</taxon>
        <taxon>Streptophyta</taxon>
        <taxon>Embryophyta</taxon>
        <taxon>Tracheophyta</taxon>
        <taxon>Spermatophyta</taxon>
        <taxon>Magnoliopsida</taxon>
        <taxon>eudicotyledons</taxon>
        <taxon>Gunneridae</taxon>
        <taxon>Pentapetalae</taxon>
        <taxon>asterids</taxon>
        <taxon>lamiids</taxon>
        <taxon>Solanales</taxon>
        <taxon>Solanaceae</taxon>
        <taxon>Solanoideae</taxon>
        <taxon>Solaneae</taxon>
        <taxon>Solanum</taxon>
    </lineage>
</organism>
<accession>A0AAF0TB48</accession>
<dbReference type="Proteomes" id="UP001234989">
    <property type="component" value="Chromosome 2"/>
</dbReference>
<reference evidence="1" key="1">
    <citation type="submission" date="2023-08" db="EMBL/GenBank/DDBJ databases">
        <title>A de novo genome assembly of Solanum verrucosum Schlechtendal, a Mexican diploid species geographically isolated from the other diploid A-genome species in potato relatives.</title>
        <authorList>
            <person name="Hosaka K."/>
        </authorList>
    </citation>
    <scope>NUCLEOTIDE SEQUENCE</scope>
    <source>
        <tissue evidence="1">Young leaves</tissue>
    </source>
</reference>
<sequence>MMTSQQDQGPNNSPLALFIRDHTMSRDLPIFFNSVRRFASAAARRRRRLNPGSTDICDNNFYLLR</sequence>
<evidence type="ECO:0000313" key="2">
    <source>
        <dbReference type="Proteomes" id="UP001234989"/>
    </source>
</evidence>
<gene>
    <name evidence="1" type="ORF">MTR67_007672</name>
</gene>
<protein>
    <submittedName>
        <fullName evidence="1">Uncharacterized protein</fullName>
    </submittedName>
</protein>
<name>A0AAF0TB48_SOLVR</name>